<evidence type="ECO:0008006" key="4">
    <source>
        <dbReference type="Google" id="ProtNLM"/>
    </source>
</evidence>
<gene>
    <name evidence="1" type="ORF">GPM918_LOCUS33177</name>
    <name evidence="2" type="ORF">SRO942_LOCUS33858</name>
</gene>
<dbReference type="Proteomes" id="UP000681722">
    <property type="component" value="Unassembled WGS sequence"/>
</dbReference>
<dbReference type="Gene3D" id="3.40.50.720">
    <property type="entry name" value="NAD(P)-binding Rossmann-like Domain"/>
    <property type="match status" value="1"/>
</dbReference>
<sequence length="132" mass="14589">MRSPMGFPFFDKIYTFFQFQQFIKETVIPKLKVVQGTLWKDSESNTMARRNQSERSSEDAAFFPATGYTAYCFLVEKAKLKKGDKVFINGGSGVVGVMAIQLARTIVGSTGLVVATCTPTKSDIIRNLGADE</sequence>
<dbReference type="Proteomes" id="UP000663829">
    <property type="component" value="Unassembled WGS sequence"/>
</dbReference>
<protein>
    <recommendedName>
        <fullName evidence="4">Alcohol dehydrogenase-like C-terminal domain-containing protein</fullName>
    </recommendedName>
</protein>
<dbReference type="InterPro" id="IPR052733">
    <property type="entry name" value="Chloroplast_QOR"/>
</dbReference>
<comment type="caution">
    <text evidence="1">The sequence shown here is derived from an EMBL/GenBank/DDBJ whole genome shotgun (WGS) entry which is preliminary data.</text>
</comment>
<dbReference type="AlphaFoldDB" id="A0A815KR27"/>
<reference evidence="1" key="1">
    <citation type="submission" date="2021-02" db="EMBL/GenBank/DDBJ databases">
        <authorList>
            <person name="Nowell W R."/>
        </authorList>
    </citation>
    <scope>NUCLEOTIDE SEQUENCE</scope>
</reference>
<proteinExistence type="predicted"/>
<dbReference type="EMBL" id="CAJNOQ010017432">
    <property type="protein sequence ID" value="CAF1399120.1"/>
    <property type="molecule type" value="Genomic_DNA"/>
</dbReference>
<dbReference type="InterPro" id="IPR036291">
    <property type="entry name" value="NAD(P)-bd_dom_sf"/>
</dbReference>
<dbReference type="PANTHER" id="PTHR44013:SF1">
    <property type="entry name" value="ZINC-TYPE ALCOHOL DEHYDROGENASE-LIKE PROTEIN C16A3.02C"/>
    <property type="match status" value="1"/>
</dbReference>
<evidence type="ECO:0000313" key="1">
    <source>
        <dbReference type="EMBL" id="CAF1399120.1"/>
    </source>
</evidence>
<dbReference type="PANTHER" id="PTHR44013">
    <property type="entry name" value="ZINC-TYPE ALCOHOL DEHYDROGENASE-LIKE PROTEIN C16A3.02C"/>
    <property type="match status" value="1"/>
</dbReference>
<name>A0A815KR27_9BILA</name>
<evidence type="ECO:0000313" key="3">
    <source>
        <dbReference type="Proteomes" id="UP000663829"/>
    </source>
</evidence>
<keyword evidence="3" id="KW-1185">Reference proteome</keyword>
<evidence type="ECO:0000313" key="2">
    <source>
        <dbReference type="EMBL" id="CAF4293124.1"/>
    </source>
</evidence>
<feature type="non-terminal residue" evidence="1">
    <location>
        <position position="1"/>
    </location>
</feature>
<organism evidence="1 3">
    <name type="scientific">Didymodactylos carnosus</name>
    <dbReference type="NCBI Taxonomy" id="1234261"/>
    <lineage>
        <taxon>Eukaryota</taxon>
        <taxon>Metazoa</taxon>
        <taxon>Spiralia</taxon>
        <taxon>Gnathifera</taxon>
        <taxon>Rotifera</taxon>
        <taxon>Eurotatoria</taxon>
        <taxon>Bdelloidea</taxon>
        <taxon>Philodinida</taxon>
        <taxon>Philodinidae</taxon>
        <taxon>Didymodactylos</taxon>
    </lineage>
</organism>
<accession>A0A815KR27</accession>
<dbReference type="OrthoDB" id="48317at2759"/>
<dbReference type="SUPFAM" id="SSF51735">
    <property type="entry name" value="NAD(P)-binding Rossmann-fold domains"/>
    <property type="match status" value="1"/>
</dbReference>
<dbReference type="EMBL" id="CAJOBC010082851">
    <property type="protein sequence ID" value="CAF4293124.1"/>
    <property type="molecule type" value="Genomic_DNA"/>
</dbReference>